<feature type="domain" description="ABC3 transporter permease C-terminal" evidence="7">
    <location>
        <begin position="1697"/>
        <end position="1815"/>
    </location>
</feature>
<gene>
    <name evidence="8" type="ORF">EI74_0496</name>
</gene>
<feature type="transmembrane region" description="Helical" evidence="6">
    <location>
        <begin position="1733"/>
        <end position="1757"/>
    </location>
</feature>
<accession>A0A4R6IFF3</accession>
<evidence type="ECO:0000256" key="3">
    <source>
        <dbReference type="ARBA" id="ARBA00022692"/>
    </source>
</evidence>
<feature type="transmembrane region" description="Helical" evidence="6">
    <location>
        <begin position="1849"/>
        <end position="1875"/>
    </location>
</feature>
<dbReference type="OrthoDB" id="403889at2"/>
<dbReference type="PANTHER" id="PTHR30287:SF2">
    <property type="entry name" value="BLL1001 PROTEIN"/>
    <property type="match status" value="1"/>
</dbReference>
<dbReference type="InterPro" id="IPR038766">
    <property type="entry name" value="Membrane_comp_ABC_pdt"/>
</dbReference>
<comment type="caution">
    <text evidence="8">The sequence shown here is derived from an EMBL/GenBank/DDBJ whole genome shotgun (WGS) entry which is preliminary data.</text>
</comment>
<evidence type="ECO:0000256" key="1">
    <source>
        <dbReference type="ARBA" id="ARBA00004651"/>
    </source>
</evidence>
<keyword evidence="9" id="KW-1185">Reference proteome</keyword>
<keyword evidence="3 6" id="KW-0812">Transmembrane</keyword>
<dbReference type="RefSeq" id="WP_094254660.1">
    <property type="nucleotide sequence ID" value="NZ_SNWN01000011.1"/>
</dbReference>
<feature type="domain" description="ABC3 transporter permease C-terminal" evidence="7">
    <location>
        <begin position="2402"/>
        <end position="2519"/>
    </location>
</feature>
<sequence length="2527" mass="285207">MRPVQIGVSVRRLFKEIFRSLRKSKVLIIGLSILVFLSSAIFTLLFDVRTAYENRLDSYNTVSKMQDLTVDLSVESDGKIPSNGAFIETKESYDIAQLKKDGKFANFNSKYILAQTFFPTAEANQYILASSIEDLYNGKTSRPTIIIDKEKDTITFNSNDLDFQLYSKDVDSYNPLSRTNTIDSNTVFKFDKETFLNHIARINPSNDGRAFLSNLGELYLNIVTKEATSSSVKAFEWKKRNELYTVEGQNLATLLGFTKNESTSFYNYDSTITPQIKLDPAIQNGNAVVISYGAKMSGEFRLSFLNERVLNIDSNLYLEPQIGFNYVFSNQFIQKQTIIYEFVLNQFKLNYDENADPQTWSGNYLQALKELLNDPNFKDQISEFSYWSKTQKIYFDDATEPSITSNVVLTRQDMEIPFQRNNATVTVASISNIADPEFISVDEYNALLDNDIASKRLKLITNRAQGITQKDLVNKVINTLGTENVGIRQTTVVNSVNNETNKTTVFNFVNTGDMNYAINSVVQNVGKLYNETIEPTKINSLTSNNDDFFRSEILTPKIAALIAGRVLQNYALDSNYLKTNIEYENVLIPESDGSFSRRPNQKIVTVRELNSPITKDKGFTVINELYYFVNKNSTGEWILADDKGMTFKDLGSYFQSNNFTVDSTKTNTTWARPDTSQSDRIVLPLVARVPNPEILNEILTKGTFTIISDNVAQLIRESALYSQGIFTENFLNIFIQSVALSAYENDLHKLLSVGKANANVFPKFYLDIIYHMNNQFGASTFQDFIVNIINRFKELTIESGTTLEQRKEYFKTQISNLTEVFKSFGTDLLSILPFNLTLDDIMNFTNDPIIIFEALVKIVRSFDVNEAINEIRMWYSENWQKTVDEKKNLISDFNFLVPFFKYADESMLKEGLLELISIVNFRALLNPNEPTSIYRKIVNSKGKEDEQLKLLFTKIDSNNGTYSNIYEGLKELISLFNLNLFITNLESKAKWFDYKQENDERNFRYYGVTTSDLLASFIESLTKSSTSSTVSNNDIAVKLALIKMLNLSDSGEFNDIVGYIPLFENDPKLGLSSLSILTSLSESDNDIISELKKIQNNIKNGTLSISEIAYLKSKFSMIENYSASNYPEINSYIDAYLSLYDEFSFNPNVNNLATITNLLLGTVADDEIYRQARSQISAANPFEVTNPDGSINYNYGKSLINAISFLIKIKTSAASNSSFLSDYRKIFELFNNKTTINNRIVFDAEFLNQLNSKILYPDQSANIDLGEFNINKGLAATRRMTSELFNNENSSLQSFISSLSLDSQKTINDSRLNFVFFMSAFASLVEYNSSVLKVFDPNATQSKSFINIFNSESSLWSRNSKVVEILNSITDSVIQTDKLLSSIDLSPALLSPLLNVILPQVTLWFTSDVAIKKDATEEEKINRSNLAYILTEKIRKFNQMTSEEVSELSTFIVGNSLFSSPAETDDVSNILLDIDFFEKNGISPNTDPNLPTFYGIELKSFIYKALGTITYLQRFDQLIYFDDAGSYVAKVNDAFLRNNNYSVYTGEIPSNVIDFQNWMNANQNQKFILDISGTKFIIIGTETTADYIYPVVDENNIQVDTATQGIVYVNQMGFDRVKSFASGPVKTYVLAQNKTNQNTNEIVNQLNEYIYQNTGKNTIQKAYSSMVTDPLNPERALRIRAPLTTIRTISNFNLYTLIILVVLVSIAFSFVVKRYIQNKAKVLGILISQGYTPIQISISLTAFALVTAVLGGFTGYLTGNLLQRYVINLFSNYWSVPTGTTGFSPISLFFTIVLPWLGMSVLIILVTLLVLRTKSIDLMSGASDIKVNALTTWLSQVFRKRDVKTKFNVSLLVSSFWKLIWLMLAFVLSSTVILFSISSNNVFSKAANETYANRNYNYNIDLVTPTSESGLILPTDGTGIANQLYSPVGNSAEAQLEYNNYFAPGYSLPVQGERLANGSVNAINNGNPTDLDPKVVTRFGADINVDLGIKINPWELTYNDLPDTIKNRIDKITNNIAPQLEKVQYDEDSQYKLIVEDINEYYGNSENPLNYFKYYENLNGINGFFLNRWNPIEKRYIPEPITTSSTYLNPEGQRVKVRDAYREFLVNAYTKLAKANPLNLDFLITFNGVIFNPDYDETYTYIRSKIGNNEIKILGYKENTNIVDFVNFEGKSMKQDLFNFETNDDIYPLIVNVVSAAKHGLSVGSELEISILNPADRYKKVILGNSEIDSYKFRVIGINQTFINDEFITTQNVANKLTKLDTLAKGDLVPFNGILSNRVSPDQITASSSLYSPSGYFSAQTGFNFDNPLQSFDYIFGENGTLQTKVGLTEEQILKWLNFSNYTSVKQITASRNDMNVALEKYAALYENQLYVSTITGLNSQAIESGFTTNLTSLINGVLNNIIAASIVISVVILVIITNIMINENEKNIALFSILGYTNKEKIRLFFSVFVPFIIGAIIISVFITIAGINIFNSYLISASSLALPLTIVWWHVLITIVAISLIFLVAASLSWLWINKIKPIMIMKGG</sequence>
<feature type="transmembrane region" description="Helical" evidence="6">
    <location>
        <begin position="1786"/>
        <end position="1811"/>
    </location>
</feature>
<feature type="transmembrane region" description="Helical" evidence="6">
    <location>
        <begin position="26"/>
        <end position="46"/>
    </location>
</feature>
<organism evidence="8 9">
    <name type="scientific">Mycoplasma testudineum</name>
    <dbReference type="NCBI Taxonomy" id="244584"/>
    <lineage>
        <taxon>Bacteria</taxon>
        <taxon>Bacillati</taxon>
        <taxon>Mycoplasmatota</taxon>
        <taxon>Mollicutes</taxon>
        <taxon>Mycoplasmataceae</taxon>
        <taxon>Mycoplasma</taxon>
    </lineage>
</organism>
<dbReference type="EMBL" id="SNWN01000011">
    <property type="protein sequence ID" value="TDO20418.1"/>
    <property type="molecule type" value="Genomic_DNA"/>
</dbReference>
<feature type="transmembrane region" description="Helical" evidence="6">
    <location>
        <begin position="1692"/>
        <end position="1712"/>
    </location>
</feature>
<keyword evidence="5 6" id="KW-0472">Membrane</keyword>
<proteinExistence type="predicted"/>
<evidence type="ECO:0000259" key="7">
    <source>
        <dbReference type="Pfam" id="PF02687"/>
    </source>
</evidence>
<dbReference type="GO" id="GO:0005886">
    <property type="term" value="C:plasma membrane"/>
    <property type="evidence" value="ECO:0007669"/>
    <property type="project" value="UniProtKB-SubCell"/>
</dbReference>
<dbReference type="Pfam" id="PF02687">
    <property type="entry name" value="FtsX"/>
    <property type="match status" value="2"/>
</dbReference>
<name>A0A4R6IFF3_9MOLU</name>
<keyword evidence="2" id="KW-1003">Cell membrane</keyword>
<feature type="transmembrane region" description="Helical" evidence="6">
    <location>
        <begin position="2489"/>
        <end position="2515"/>
    </location>
</feature>
<evidence type="ECO:0000256" key="2">
    <source>
        <dbReference type="ARBA" id="ARBA00022475"/>
    </source>
</evidence>
<protein>
    <submittedName>
        <fullName evidence="8">Putative ABC transport system permease protein</fullName>
    </submittedName>
</protein>
<comment type="subcellular location">
    <subcellularLocation>
        <location evidence="1">Cell membrane</location>
        <topology evidence="1">Multi-pass membrane protein</topology>
    </subcellularLocation>
</comment>
<evidence type="ECO:0000313" key="8">
    <source>
        <dbReference type="EMBL" id="TDO20418.1"/>
    </source>
</evidence>
<evidence type="ECO:0000256" key="4">
    <source>
        <dbReference type="ARBA" id="ARBA00022989"/>
    </source>
</evidence>
<keyword evidence="4 6" id="KW-1133">Transmembrane helix</keyword>
<evidence type="ECO:0000256" key="5">
    <source>
        <dbReference type="ARBA" id="ARBA00023136"/>
    </source>
</evidence>
<reference evidence="8 9" key="1">
    <citation type="submission" date="2019-03" db="EMBL/GenBank/DDBJ databases">
        <title>Genomic Encyclopedia of Archaeal and Bacterial Type Strains, Phase II (KMG-II): from individual species to whole genera.</title>
        <authorList>
            <person name="Goeker M."/>
        </authorList>
    </citation>
    <scope>NUCLEOTIDE SEQUENCE [LARGE SCALE GENOMIC DNA]</scope>
    <source>
        <strain evidence="8 9">ATCC 700618</strain>
    </source>
</reference>
<feature type="transmembrane region" description="Helical" evidence="6">
    <location>
        <begin position="2402"/>
        <end position="2422"/>
    </location>
</feature>
<dbReference type="InterPro" id="IPR003838">
    <property type="entry name" value="ABC3_permease_C"/>
</dbReference>
<feature type="transmembrane region" description="Helical" evidence="6">
    <location>
        <begin position="2443"/>
        <end position="2469"/>
    </location>
</feature>
<dbReference type="PANTHER" id="PTHR30287">
    <property type="entry name" value="MEMBRANE COMPONENT OF PREDICTED ABC SUPERFAMILY METABOLITE UPTAKE TRANSPORTER"/>
    <property type="match status" value="1"/>
</dbReference>
<evidence type="ECO:0000313" key="9">
    <source>
        <dbReference type="Proteomes" id="UP000295518"/>
    </source>
</evidence>
<dbReference type="Proteomes" id="UP000295518">
    <property type="component" value="Unassembled WGS sequence"/>
</dbReference>
<evidence type="ECO:0000256" key="6">
    <source>
        <dbReference type="SAM" id="Phobius"/>
    </source>
</evidence>